<dbReference type="InterPro" id="IPR003772">
    <property type="entry name" value="YceD"/>
</dbReference>
<dbReference type="RefSeq" id="WP_101692938.1">
    <property type="nucleotide sequence ID" value="NZ_JACOPR010000004.1"/>
</dbReference>
<dbReference type="Proteomes" id="UP000660021">
    <property type="component" value="Unassembled WGS sequence"/>
</dbReference>
<evidence type="ECO:0000313" key="1">
    <source>
        <dbReference type="EMBL" id="MBC5730774.1"/>
    </source>
</evidence>
<proteinExistence type="predicted"/>
<accession>A0ABR7HTD0</accession>
<organism evidence="1 2">
    <name type="scientific">Pseudoflavonifractor hominis</name>
    <dbReference type="NCBI Taxonomy" id="2763059"/>
    <lineage>
        <taxon>Bacteria</taxon>
        <taxon>Bacillati</taxon>
        <taxon>Bacillota</taxon>
        <taxon>Clostridia</taxon>
        <taxon>Eubacteriales</taxon>
        <taxon>Oscillospiraceae</taxon>
        <taxon>Pseudoflavonifractor</taxon>
    </lineage>
</organism>
<keyword evidence="2" id="KW-1185">Reference proteome</keyword>
<dbReference type="PANTHER" id="PTHR34374:SF1">
    <property type="entry name" value="LARGE RIBOSOMAL RNA SUBUNIT ACCUMULATION PROTEIN YCED HOMOLOG 1, CHLOROPLASTIC"/>
    <property type="match status" value="1"/>
</dbReference>
<dbReference type="EMBL" id="JACOPR010000004">
    <property type="protein sequence ID" value="MBC5730774.1"/>
    <property type="molecule type" value="Genomic_DNA"/>
</dbReference>
<evidence type="ECO:0000313" key="2">
    <source>
        <dbReference type="Proteomes" id="UP000660021"/>
    </source>
</evidence>
<dbReference type="Pfam" id="PF02620">
    <property type="entry name" value="YceD"/>
    <property type="match status" value="1"/>
</dbReference>
<protein>
    <submittedName>
        <fullName evidence="1">DUF177 domain-containing protein</fullName>
    </submittedName>
</protein>
<sequence>MRLNLRDIIHQPGASVPFSFQLELSELDFFGSKPFAHPVEVSGQVRNQAGALVLEGEAHTTLEVVCDRCLKPFSEELVLPVEHLLAETLEDEENDDILLLDGGELDLEEVFTTDLVLAMEPKHVCSEECKGLCPKCGANLNDGPCQCRAEVDPRFAVLAQLLDKESDD</sequence>
<reference evidence="1 2" key="1">
    <citation type="submission" date="2020-08" db="EMBL/GenBank/DDBJ databases">
        <title>Genome public.</title>
        <authorList>
            <person name="Liu C."/>
            <person name="Sun Q."/>
        </authorList>
    </citation>
    <scope>NUCLEOTIDE SEQUENCE [LARGE SCALE GENOMIC DNA]</scope>
    <source>
        <strain evidence="1 2">New-38</strain>
    </source>
</reference>
<name>A0ABR7HTD0_9FIRM</name>
<comment type="caution">
    <text evidence="1">The sequence shown here is derived from an EMBL/GenBank/DDBJ whole genome shotgun (WGS) entry which is preliminary data.</text>
</comment>
<gene>
    <name evidence="1" type="ORF">H8S34_08010</name>
</gene>
<dbReference type="PANTHER" id="PTHR34374">
    <property type="entry name" value="LARGE RIBOSOMAL RNA SUBUNIT ACCUMULATION PROTEIN YCED HOMOLOG 1, CHLOROPLASTIC"/>
    <property type="match status" value="1"/>
</dbReference>